<evidence type="ECO:0000256" key="7">
    <source>
        <dbReference type="ARBA" id="ARBA00022989"/>
    </source>
</evidence>
<dbReference type="GO" id="GO:0005743">
    <property type="term" value="C:mitochondrial inner membrane"/>
    <property type="evidence" value="ECO:0007669"/>
    <property type="project" value="UniProtKB-SubCell"/>
</dbReference>
<feature type="transmembrane region" description="Helical" evidence="12">
    <location>
        <begin position="193"/>
        <end position="213"/>
    </location>
</feature>
<name>Q6JCU3_ALEDU</name>
<dbReference type="PRINTS" id="PR00123">
    <property type="entry name" value="ATPASEA"/>
</dbReference>
<dbReference type="GO" id="GO:0045259">
    <property type="term" value="C:proton-transporting ATP synthase complex"/>
    <property type="evidence" value="ECO:0007669"/>
    <property type="project" value="UniProtKB-KW"/>
</dbReference>
<evidence type="ECO:0000256" key="2">
    <source>
        <dbReference type="ARBA" id="ARBA00006810"/>
    </source>
</evidence>
<dbReference type="GO" id="GO:0046933">
    <property type="term" value="F:proton-transporting ATP synthase activity, rotational mechanism"/>
    <property type="evidence" value="ECO:0007669"/>
    <property type="project" value="TreeGrafter"/>
</dbReference>
<keyword evidence="3" id="KW-0813">Transport</keyword>
<keyword evidence="13" id="KW-0496">Mitochondrion</keyword>
<organism evidence="13">
    <name type="scientific">Aleurodicus dugesii</name>
    <name type="common">Giant whitefly</name>
    <dbReference type="NCBI Taxonomy" id="30099"/>
    <lineage>
        <taxon>Eukaryota</taxon>
        <taxon>Metazoa</taxon>
        <taxon>Ecdysozoa</taxon>
        <taxon>Arthropoda</taxon>
        <taxon>Hexapoda</taxon>
        <taxon>Insecta</taxon>
        <taxon>Pterygota</taxon>
        <taxon>Neoptera</taxon>
        <taxon>Paraneoptera</taxon>
        <taxon>Hemiptera</taxon>
        <taxon>Sternorrhyncha</taxon>
        <taxon>Aleyrodoidea</taxon>
        <taxon>Aleyrodidae</taxon>
        <taxon>Aleurodicinae</taxon>
        <taxon>Aleurodicus</taxon>
    </lineage>
</organism>
<dbReference type="SUPFAM" id="SSF81336">
    <property type="entry name" value="F1F0 ATP synthase subunit A"/>
    <property type="match status" value="1"/>
</dbReference>
<sequence length="216" mass="25727">MSSLFEIYDPYTYYLNLSLNWLMIVFFLIFLYMSFWLLMNNYMIVYMKLMMILFNEFKMFYSSMKIMKGCILLFLSLFFYILFINLMGLMPYVFSISSHLVFSLSLSLTFWLSFMFFGWLNFTNKMFSHLIPLGTPMMLIFLMVLIETISNMIRPISLAVRLMSNMISGHLLMSLLGSCSSSVFLFQMMLFLFEFFVCFIQAYVFSSLLTLYFSEL</sequence>
<keyword evidence="10" id="KW-0066">ATP synthesis</keyword>
<keyword evidence="9 12" id="KW-0472">Membrane</keyword>
<protein>
    <recommendedName>
        <fullName evidence="11">ATP synthase subunit a</fullName>
    </recommendedName>
</protein>
<dbReference type="Pfam" id="PF00119">
    <property type="entry name" value="ATP-synt_A"/>
    <property type="match status" value="1"/>
</dbReference>
<comment type="similarity">
    <text evidence="2">Belongs to the ATPase A chain family.</text>
</comment>
<feature type="transmembrane region" description="Helical" evidence="12">
    <location>
        <begin position="127"/>
        <end position="146"/>
    </location>
</feature>
<reference evidence="13" key="1">
    <citation type="journal article" date="2004" name="Appl. Environ. Microbiol.">
        <title>Evolutionary relationships of primary prokaryotic endosymbionts of whiteflies and their hosts.</title>
        <authorList>
            <person name="Thao M.L."/>
            <person name="Baumann P."/>
        </authorList>
    </citation>
    <scope>NUCLEOTIDE SEQUENCE</scope>
</reference>
<dbReference type="PANTHER" id="PTHR11410">
    <property type="entry name" value="ATP SYNTHASE SUBUNIT A"/>
    <property type="match status" value="1"/>
</dbReference>
<keyword evidence="4" id="KW-0138">CF(0)</keyword>
<evidence type="ECO:0000256" key="5">
    <source>
        <dbReference type="ARBA" id="ARBA00022692"/>
    </source>
</evidence>
<evidence type="ECO:0000256" key="3">
    <source>
        <dbReference type="ARBA" id="ARBA00022448"/>
    </source>
</evidence>
<dbReference type="AlphaFoldDB" id="Q6JCU3"/>
<proteinExistence type="inferred from homology"/>
<evidence type="ECO:0000256" key="4">
    <source>
        <dbReference type="ARBA" id="ARBA00022547"/>
    </source>
</evidence>
<evidence type="ECO:0000256" key="6">
    <source>
        <dbReference type="ARBA" id="ARBA00022781"/>
    </source>
</evidence>
<evidence type="ECO:0000256" key="10">
    <source>
        <dbReference type="ARBA" id="ARBA00023310"/>
    </source>
</evidence>
<feature type="transmembrane region" description="Helical" evidence="12">
    <location>
        <begin position="166"/>
        <end position="186"/>
    </location>
</feature>
<feature type="transmembrane region" description="Helical" evidence="12">
    <location>
        <begin position="20"/>
        <end position="45"/>
    </location>
</feature>
<dbReference type="EMBL" id="AY521251">
    <property type="protein sequence ID" value="AAS77746.1"/>
    <property type="molecule type" value="Genomic_DNA"/>
</dbReference>
<reference evidence="13" key="2">
    <citation type="journal article" date="2004" name="BMC Evol. Biol.">
        <title>Organization of the mitochondrial genomes of whiteflies, aphids, and psyllids (Hemiptera, Sternorrhyncha).</title>
        <authorList>
            <person name="Thao M.L."/>
            <person name="Baumann L."/>
            <person name="Baumann P."/>
        </authorList>
    </citation>
    <scope>NUCLEOTIDE SEQUENCE</scope>
</reference>
<feature type="transmembrane region" description="Helical" evidence="12">
    <location>
        <begin position="100"/>
        <end position="120"/>
    </location>
</feature>
<dbReference type="GeneID" id="2846668"/>
<dbReference type="InterPro" id="IPR045083">
    <property type="entry name" value="ATP_synth_F0_asu_bact/mt"/>
</dbReference>
<gene>
    <name evidence="13" type="primary">ATP6</name>
</gene>
<dbReference type="InterPro" id="IPR000568">
    <property type="entry name" value="ATP_synth_F0_asu"/>
</dbReference>
<evidence type="ECO:0000256" key="8">
    <source>
        <dbReference type="ARBA" id="ARBA00023065"/>
    </source>
</evidence>
<evidence type="ECO:0000313" key="13">
    <source>
        <dbReference type="EMBL" id="AAS77746.1"/>
    </source>
</evidence>
<accession>Q6JCU3</accession>
<evidence type="ECO:0000256" key="11">
    <source>
        <dbReference type="RuleBase" id="RU004450"/>
    </source>
</evidence>
<dbReference type="NCBIfam" id="TIGR01131">
    <property type="entry name" value="ATP_synt_6_or_A"/>
    <property type="match status" value="1"/>
</dbReference>
<keyword evidence="5 12" id="KW-0812">Transmembrane</keyword>
<feature type="transmembrane region" description="Helical" evidence="12">
    <location>
        <begin position="66"/>
        <end position="94"/>
    </location>
</feature>
<evidence type="ECO:0000256" key="12">
    <source>
        <dbReference type="SAM" id="Phobius"/>
    </source>
</evidence>
<dbReference type="PROSITE" id="PS00449">
    <property type="entry name" value="ATPASE_A"/>
    <property type="match status" value="1"/>
</dbReference>
<dbReference type="InterPro" id="IPR023011">
    <property type="entry name" value="ATP_synth_F0_asu_AS"/>
</dbReference>
<dbReference type="CDD" id="cd00310">
    <property type="entry name" value="ATP-synt_Fo_a_6"/>
    <property type="match status" value="1"/>
</dbReference>
<dbReference type="InterPro" id="IPR035908">
    <property type="entry name" value="F0_ATP_A_sf"/>
</dbReference>
<geneLocation type="mitochondrion" evidence="13"/>
<keyword evidence="7 12" id="KW-1133">Transmembrane helix</keyword>
<dbReference type="RefSeq" id="YP_026056.1">
    <property type="nucleotide sequence ID" value="NC_005939.1"/>
</dbReference>
<evidence type="ECO:0000256" key="9">
    <source>
        <dbReference type="ARBA" id="ARBA00023136"/>
    </source>
</evidence>
<evidence type="ECO:0000256" key="1">
    <source>
        <dbReference type="ARBA" id="ARBA00004141"/>
    </source>
</evidence>
<dbReference type="Gene3D" id="1.20.120.220">
    <property type="entry name" value="ATP synthase, F0 complex, subunit A"/>
    <property type="match status" value="1"/>
</dbReference>
<dbReference type="PANTHER" id="PTHR11410:SF0">
    <property type="entry name" value="ATP SYNTHASE SUBUNIT A"/>
    <property type="match status" value="1"/>
</dbReference>
<keyword evidence="8" id="KW-0406">Ion transport</keyword>
<keyword evidence="6" id="KW-0375">Hydrogen ion transport</keyword>
<dbReference type="CTD" id="4508"/>
<comment type="subcellular location">
    <subcellularLocation>
        <location evidence="1">Membrane</location>
        <topology evidence="1">Multi-pass membrane protein</topology>
    </subcellularLocation>
    <subcellularLocation>
        <location evidence="11">Mitochondrion inner membrane</location>
        <topology evidence="11">Multi-pass membrane protein</topology>
    </subcellularLocation>
</comment>